<dbReference type="AlphaFoldDB" id="A0A068R2R5"/>
<evidence type="ECO:0000259" key="1">
    <source>
        <dbReference type="Pfam" id="PF13302"/>
    </source>
</evidence>
<dbReference type="Gene3D" id="3.40.630.30">
    <property type="match status" value="1"/>
</dbReference>
<name>A0A068R2R5_9GAMM</name>
<feature type="domain" description="N-acetyltransferase" evidence="1">
    <location>
        <begin position="3"/>
        <end position="97"/>
    </location>
</feature>
<accession>A0A068R2R5</accession>
<proteinExistence type="predicted"/>
<keyword evidence="3" id="KW-1185">Reference proteome</keyword>
<dbReference type="InterPro" id="IPR000182">
    <property type="entry name" value="GNAT_dom"/>
</dbReference>
<dbReference type="Pfam" id="PF13302">
    <property type="entry name" value="Acetyltransf_3"/>
    <property type="match status" value="1"/>
</dbReference>
<dbReference type="InterPro" id="IPR016181">
    <property type="entry name" value="Acyl_CoA_acyltransferase"/>
</dbReference>
<protein>
    <recommendedName>
        <fullName evidence="1">N-acetyltransferase domain-containing protein</fullName>
    </recommendedName>
</protein>
<dbReference type="EMBL" id="FO704551">
    <property type="protein sequence ID" value="CDG21478.1"/>
    <property type="molecule type" value="Genomic_DNA"/>
</dbReference>
<reference evidence="2 3" key="1">
    <citation type="submission" date="2013-07" db="EMBL/GenBank/DDBJ databases">
        <authorList>
            <person name="Genoscope - CEA"/>
        </authorList>
    </citation>
    <scope>NUCLEOTIDE SEQUENCE [LARGE SCALE GENOMIC DNA]</scope>
    <source>
        <strain evidence="2 3">G6</strain>
    </source>
</reference>
<evidence type="ECO:0000313" key="2">
    <source>
        <dbReference type="EMBL" id="CDG21478.1"/>
    </source>
</evidence>
<dbReference type="KEGG" id="xpo:XPG1_1823"/>
<sequence length="152" mass="17992">MPWVTELLTLQELENNIQIAIDNYHHFTEAFWFNVIEKRNQSFIGVVGFIIRDAAVPYFELGYWLDTEKTGQGYITEAVTLVERYAFNQPLSIIEDGTRRQRLERNTFVHHRVYLKVVGNLWSSKKLISCKIIWLYVDCPLNLFNFEMNVIN</sequence>
<dbReference type="HOGENOM" id="CLU_1721670_0_0_6"/>
<gene>
    <name evidence="2" type="ORF">XPG1_1823</name>
</gene>
<evidence type="ECO:0000313" key="3">
    <source>
        <dbReference type="Proteomes" id="UP000032735"/>
    </source>
</evidence>
<dbReference type="SUPFAM" id="SSF55729">
    <property type="entry name" value="Acyl-CoA N-acyltransferases (Nat)"/>
    <property type="match status" value="1"/>
</dbReference>
<dbReference type="STRING" id="1354304.XPG1_1823"/>
<dbReference type="Proteomes" id="UP000032735">
    <property type="component" value="Chromosome"/>
</dbReference>
<dbReference type="GO" id="GO:0016747">
    <property type="term" value="F:acyltransferase activity, transferring groups other than amino-acyl groups"/>
    <property type="evidence" value="ECO:0007669"/>
    <property type="project" value="InterPro"/>
</dbReference>
<organism evidence="2 3">
    <name type="scientific">Xenorhabdus poinarii G6</name>
    <dbReference type="NCBI Taxonomy" id="1354304"/>
    <lineage>
        <taxon>Bacteria</taxon>
        <taxon>Pseudomonadati</taxon>
        <taxon>Pseudomonadota</taxon>
        <taxon>Gammaproteobacteria</taxon>
        <taxon>Enterobacterales</taxon>
        <taxon>Morganellaceae</taxon>
        <taxon>Xenorhabdus</taxon>
    </lineage>
</organism>